<evidence type="ECO:0000313" key="1">
    <source>
        <dbReference type="EMBL" id="KMP08051.1"/>
    </source>
</evidence>
<organism evidence="1 2">
    <name type="scientific">Coccidioides immitis RMSCC 2394</name>
    <dbReference type="NCBI Taxonomy" id="404692"/>
    <lineage>
        <taxon>Eukaryota</taxon>
        <taxon>Fungi</taxon>
        <taxon>Dikarya</taxon>
        <taxon>Ascomycota</taxon>
        <taxon>Pezizomycotina</taxon>
        <taxon>Eurotiomycetes</taxon>
        <taxon>Eurotiomycetidae</taxon>
        <taxon>Onygenales</taxon>
        <taxon>Onygenaceae</taxon>
        <taxon>Coccidioides</taxon>
    </lineage>
</organism>
<reference evidence="2" key="1">
    <citation type="journal article" date="2010" name="Genome Res.">
        <title>Population genomic sequencing of Coccidioides fungi reveals recent hybridization and transposon control.</title>
        <authorList>
            <person name="Neafsey D.E."/>
            <person name="Barker B.M."/>
            <person name="Sharpton T.J."/>
            <person name="Stajich J.E."/>
            <person name="Park D.J."/>
            <person name="Whiston E."/>
            <person name="Hung C.-Y."/>
            <person name="McMahan C."/>
            <person name="White J."/>
            <person name="Sykes S."/>
            <person name="Heiman D."/>
            <person name="Young S."/>
            <person name="Zeng Q."/>
            <person name="Abouelleil A."/>
            <person name="Aftuck L."/>
            <person name="Bessette D."/>
            <person name="Brown A."/>
            <person name="FitzGerald M."/>
            <person name="Lui A."/>
            <person name="Macdonald J.P."/>
            <person name="Priest M."/>
            <person name="Orbach M.J."/>
            <person name="Galgiani J.N."/>
            <person name="Kirkland T.N."/>
            <person name="Cole G.T."/>
            <person name="Birren B.W."/>
            <person name="Henn M.R."/>
            <person name="Taylor J.W."/>
            <person name="Rounsley S.D."/>
        </authorList>
    </citation>
    <scope>NUCLEOTIDE SEQUENCE [LARGE SCALE GENOMIC DNA]</scope>
    <source>
        <strain evidence="2">RMSCC 2394</strain>
    </source>
</reference>
<sequence length="134" mass="15449">MIPQAKPGNNWFRLPLLELQLHTYINSFVLQLSSPRGYDGEARMKRAIFGSWDTEYGPCHSATAGTVSRTRRISVQEEQNTQHRRMHSGESASALSEMHHFSSRLLHYMPVFATTFYSEFRQSPFETICLQNPI</sequence>
<dbReference type="AlphaFoldDB" id="A0A0J6YHA4"/>
<name>A0A0J6YHA4_COCIT</name>
<proteinExistence type="predicted"/>
<accession>A0A0J6YHA4</accession>
<dbReference type="Proteomes" id="UP000054565">
    <property type="component" value="Unassembled WGS sequence"/>
</dbReference>
<gene>
    <name evidence="1" type="ORF">CIRG_07732</name>
</gene>
<protein>
    <submittedName>
        <fullName evidence="1">Uncharacterized protein</fullName>
    </submittedName>
</protein>
<dbReference type="EMBL" id="DS028097">
    <property type="protein sequence ID" value="KMP08051.1"/>
    <property type="molecule type" value="Genomic_DNA"/>
</dbReference>
<evidence type="ECO:0000313" key="2">
    <source>
        <dbReference type="Proteomes" id="UP000054565"/>
    </source>
</evidence>